<protein>
    <submittedName>
        <fullName evidence="2">tRNA (5-methylaminomethyl-2-thiouridine)(34)-methyltransferase MnmD</fullName>
    </submittedName>
</protein>
<dbReference type="EMBL" id="BAAAGG010000022">
    <property type="protein sequence ID" value="GAA0764193.1"/>
    <property type="molecule type" value="Genomic_DNA"/>
</dbReference>
<dbReference type="Pfam" id="PF05430">
    <property type="entry name" value="Methyltransf_30"/>
    <property type="match status" value="1"/>
</dbReference>
<feature type="domain" description="MnmC-like methyltransferase" evidence="1">
    <location>
        <begin position="130"/>
        <end position="224"/>
    </location>
</feature>
<dbReference type="CDD" id="cd02440">
    <property type="entry name" value="AdoMet_MTases"/>
    <property type="match status" value="1"/>
</dbReference>
<dbReference type="NCBIfam" id="NF033855">
    <property type="entry name" value="tRNA_MNMC2"/>
    <property type="match status" value="1"/>
</dbReference>
<accession>A0ABN1KE81</accession>
<evidence type="ECO:0000313" key="3">
    <source>
        <dbReference type="Proteomes" id="UP001500185"/>
    </source>
</evidence>
<comment type="caution">
    <text evidence="2">The sequence shown here is derived from an EMBL/GenBank/DDBJ whole genome shotgun (WGS) entry which is preliminary data.</text>
</comment>
<dbReference type="Gene3D" id="3.40.50.150">
    <property type="entry name" value="Vaccinia Virus protein VP39"/>
    <property type="match status" value="1"/>
</dbReference>
<dbReference type="PANTHER" id="PTHR39963">
    <property type="entry name" value="SLL0983 PROTEIN"/>
    <property type="match status" value="1"/>
</dbReference>
<proteinExistence type="predicted"/>
<dbReference type="PANTHER" id="PTHR39963:SF1">
    <property type="entry name" value="MNMC-LIKE METHYLTRANSFERASE DOMAIN-CONTAINING PROTEIN"/>
    <property type="match status" value="1"/>
</dbReference>
<dbReference type="InterPro" id="IPR008471">
    <property type="entry name" value="MnmC-like_methylTransf"/>
</dbReference>
<dbReference type="InterPro" id="IPR029063">
    <property type="entry name" value="SAM-dependent_MTases_sf"/>
</dbReference>
<dbReference type="RefSeq" id="WP_224454823.1">
    <property type="nucleotide sequence ID" value="NZ_BAAAGG010000022.1"/>
</dbReference>
<organism evidence="2 3">
    <name type="scientific">Psychroflexus lacisalsi</name>
    <dbReference type="NCBI Taxonomy" id="503928"/>
    <lineage>
        <taxon>Bacteria</taxon>
        <taxon>Pseudomonadati</taxon>
        <taxon>Bacteroidota</taxon>
        <taxon>Flavobacteriia</taxon>
        <taxon>Flavobacteriales</taxon>
        <taxon>Flavobacteriaceae</taxon>
        <taxon>Psychroflexus</taxon>
    </lineage>
</organism>
<dbReference type="SUPFAM" id="SSF53335">
    <property type="entry name" value="S-adenosyl-L-methionine-dependent methyltransferases"/>
    <property type="match status" value="1"/>
</dbReference>
<dbReference type="InterPro" id="IPR047785">
    <property type="entry name" value="tRNA_MNMC2"/>
</dbReference>
<reference evidence="2 3" key="1">
    <citation type="journal article" date="2019" name="Int. J. Syst. Evol. Microbiol.">
        <title>The Global Catalogue of Microorganisms (GCM) 10K type strain sequencing project: providing services to taxonomists for standard genome sequencing and annotation.</title>
        <authorList>
            <consortium name="The Broad Institute Genomics Platform"/>
            <consortium name="The Broad Institute Genome Sequencing Center for Infectious Disease"/>
            <person name="Wu L."/>
            <person name="Ma J."/>
        </authorList>
    </citation>
    <scope>NUCLEOTIDE SEQUENCE [LARGE SCALE GENOMIC DNA]</scope>
    <source>
        <strain evidence="2 3">JCM 16231</strain>
    </source>
</reference>
<dbReference type="Proteomes" id="UP001500185">
    <property type="component" value="Unassembled WGS sequence"/>
</dbReference>
<name>A0ABN1KE81_9FLAO</name>
<evidence type="ECO:0000259" key="1">
    <source>
        <dbReference type="Pfam" id="PF05430"/>
    </source>
</evidence>
<keyword evidence="3" id="KW-1185">Reference proteome</keyword>
<gene>
    <name evidence="2" type="primary">mnmD</name>
    <name evidence="2" type="ORF">GCM10009433_26330</name>
</gene>
<sequence length="226" mass="25940">MKRNIVTTSDGSKTIRIEDWDEHYHSIHGAIQESMHVYINAGLDYFLSLYPSTESIYVIEAGFGTGLNALLTALWSVAKNIKIDYLGLEAYPISDEEIQALQYHKVLEDITSEDIYEKFHQAHWEEFEQITNTFKVKKQQAYFSEIKLKNTADVVFYDAFGPRVQPELWERSIFEGFYEALKPGGVFVTYCVKGTARRALQSIGFEVDVIEGPPGKRHMMRAIKPN</sequence>
<evidence type="ECO:0000313" key="2">
    <source>
        <dbReference type="EMBL" id="GAA0764193.1"/>
    </source>
</evidence>